<evidence type="ECO:0000259" key="1">
    <source>
        <dbReference type="Pfam" id="PF00534"/>
    </source>
</evidence>
<dbReference type="PANTHER" id="PTHR45947:SF3">
    <property type="entry name" value="SULFOQUINOVOSYL TRANSFERASE SQD2"/>
    <property type="match status" value="1"/>
</dbReference>
<dbReference type="InterPro" id="IPR001296">
    <property type="entry name" value="Glyco_trans_1"/>
</dbReference>
<evidence type="ECO:0000259" key="2">
    <source>
        <dbReference type="Pfam" id="PF13579"/>
    </source>
</evidence>
<dbReference type="SUPFAM" id="SSF53756">
    <property type="entry name" value="UDP-Glycosyltransferase/glycogen phosphorylase"/>
    <property type="match status" value="1"/>
</dbReference>
<sequence>MDIWIINHYAVPPQVSGGTRHYDFGTELACRGHRVVLWLSTFNHHQRRFLSPAERQRAEEKSPPNLELKWIWSYPHRGNDWRRVLNMFTFSLLLLWHGMFRRKPDVILASSPHLLAPIAGWVLSLLGPSRFILEVRDLWPDALVAMGLRNRPAIWLMRKMELFLYYRSQKIIVLSEGIRERLIARGISPDRVILIPNGVYLERYRILHSPETVRHTFGFNGRFVCLYAGAIGPINGLEVVIKAAWLLRESPDFLFVLAGDGPERKRLEKMACEYSLANVKFLGSLSKEVLPSLLNAADVLLACSAPVELFRMVRPNKLFDYLAVGRPIVSNIDGETRKIIEDTGVGRHVRKDDPQAMVEGILYYYRHPEEYERVRENAWKFLRDHGDRRQHALLLEKVLCEPNHSSQEPSPA</sequence>
<accession>A0A1Z5HUU9</accession>
<comment type="caution">
    <text evidence="3">The sequence shown here is derived from an EMBL/GenBank/DDBJ whole genome shotgun (WGS) entry which is preliminary data.</text>
</comment>
<keyword evidence="4" id="KW-1185">Reference proteome</keyword>
<gene>
    <name evidence="3" type="ORF">KKC1_24290</name>
</gene>
<dbReference type="OrthoDB" id="9816564at2"/>
<dbReference type="PANTHER" id="PTHR45947">
    <property type="entry name" value="SULFOQUINOVOSYL TRANSFERASE SQD2"/>
    <property type="match status" value="1"/>
</dbReference>
<feature type="domain" description="Glycosyl transferase family 1" evidence="1">
    <location>
        <begin position="220"/>
        <end position="379"/>
    </location>
</feature>
<dbReference type="CDD" id="cd03794">
    <property type="entry name" value="GT4_WbuB-like"/>
    <property type="match status" value="1"/>
</dbReference>
<evidence type="ECO:0000313" key="4">
    <source>
        <dbReference type="Proteomes" id="UP000197032"/>
    </source>
</evidence>
<dbReference type="GO" id="GO:0016758">
    <property type="term" value="F:hexosyltransferase activity"/>
    <property type="evidence" value="ECO:0007669"/>
    <property type="project" value="TreeGrafter"/>
</dbReference>
<proteinExistence type="predicted"/>
<dbReference type="AlphaFoldDB" id="A0A1Z5HUU9"/>
<organism evidence="3 4">
    <name type="scientific">Calderihabitans maritimus</name>
    <dbReference type="NCBI Taxonomy" id="1246530"/>
    <lineage>
        <taxon>Bacteria</taxon>
        <taxon>Bacillati</taxon>
        <taxon>Bacillota</taxon>
        <taxon>Clostridia</taxon>
        <taxon>Neomoorellales</taxon>
        <taxon>Calderihabitantaceae</taxon>
        <taxon>Calderihabitans</taxon>
    </lineage>
</organism>
<dbReference type="Proteomes" id="UP000197032">
    <property type="component" value="Unassembled WGS sequence"/>
</dbReference>
<dbReference type="Pfam" id="PF00534">
    <property type="entry name" value="Glycos_transf_1"/>
    <property type="match status" value="1"/>
</dbReference>
<dbReference type="InterPro" id="IPR050194">
    <property type="entry name" value="Glycosyltransferase_grp1"/>
</dbReference>
<dbReference type="RefSeq" id="WP_088554454.1">
    <property type="nucleotide sequence ID" value="NZ_BDGJ01000125.1"/>
</dbReference>
<keyword evidence="3" id="KW-0808">Transferase</keyword>
<name>A0A1Z5HUU9_9FIRM</name>
<feature type="domain" description="Glycosyltransferase subfamily 4-like N-terminal" evidence="2">
    <location>
        <begin position="22"/>
        <end position="198"/>
    </location>
</feature>
<evidence type="ECO:0000313" key="3">
    <source>
        <dbReference type="EMBL" id="GAW93292.1"/>
    </source>
</evidence>
<protein>
    <submittedName>
        <fullName evidence="3">Glycosyltransferase</fullName>
    </submittedName>
</protein>
<dbReference type="EMBL" id="BDGJ01000125">
    <property type="protein sequence ID" value="GAW93292.1"/>
    <property type="molecule type" value="Genomic_DNA"/>
</dbReference>
<dbReference type="Gene3D" id="3.40.50.2000">
    <property type="entry name" value="Glycogen Phosphorylase B"/>
    <property type="match status" value="2"/>
</dbReference>
<dbReference type="InterPro" id="IPR028098">
    <property type="entry name" value="Glyco_trans_4-like_N"/>
</dbReference>
<reference evidence="4" key="1">
    <citation type="journal article" date="2017" name="Appl. Environ. Microbiol.">
        <title>Genomic Analysis of Calderihabitans maritimus KKC1, a Thermophilic, Hydrogenogenic, Carboxydotrophic Bacterium Isolated from Marine Sediment.</title>
        <authorList>
            <person name="Omae K."/>
            <person name="Yoneda Y."/>
            <person name="Fukuyama Y."/>
            <person name="Yoshida T."/>
            <person name="Sako Y."/>
        </authorList>
    </citation>
    <scope>NUCLEOTIDE SEQUENCE [LARGE SCALE GENOMIC DNA]</scope>
    <source>
        <strain evidence="4">KKC1</strain>
    </source>
</reference>
<dbReference type="Pfam" id="PF13579">
    <property type="entry name" value="Glyco_trans_4_4"/>
    <property type="match status" value="1"/>
</dbReference>